<feature type="domain" description="Peptidoglycan binding-like" evidence="3">
    <location>
        <begin position="37"/>
        <end position="93"/>
    </location>
</feature>
<dbReference type="Gene3D" id="2.40.40.10">
    <property type="entry name" value="RlpA-like domain"/>
    <property type="match status" value="1"/>
</dbReference>
<dbReference type="PANTHER" id="PTHR39160:SF4">
    <property type="entry name" value="RESUSCITATION-PROMOTING FACTOR RPFB"/>
    <property type="match status" value="1"/>
</dbReference>
<dbReference type="Gene3D" id="1.10.101.10">
    <property type="entry name" value="PGBD-like superfamily/PGBD"/>
    <property type="match status" value="1"/>
</dbReference>
<evidence type="ECO:0000256" key="2">
    <source>
        <dbReference type="SAM" id="SignalP"/>
    </source>
</evidence>
<accession>A0A354YYB4</accession>
<evidence type="ECO:0000256" key="1">
    <source>
        <dbReference type="ARBA" id="ARBA00022729"/>
    </source>
</evidence>
<evidence type="ECO:0000313" key="5">
    <source>
        <dbReference type="EMBL" id="HBK54333.1"/>
    </source>
</evidence>
<dbReference type="InterPro" id="IPR051933">
    <property type="entry name" value="Resuscitation_pf_RpfB"/>
</dbReference>
<reference evidence="5 6" key="1">
    <citation type="journal article" date="2018" name="Nat. Biotechnol.">
        <title>A standardized bacterial taxonomy based on genome phylogeny substantially revises the tree of life.</title>
        <authorList>
            <person name="Parks D.H."/>
            <person name="Chuvochina M."/>
            <person name="Waite D.W."/>
            <person name="Rinke C."/>
            <person name="Skarshewski A."/>
            <person name="Chaumeil P.A."/>
            <person name="Hugenholtz P."/>
        </authorList>
    </citation>
    <scope>NUCLEOTIDE SEQUENCE [LARGE SCALE GENOMIC DNA]</scope>
    <source>
        <strain evidence="5">UBA10948</strain>
    </source>
</reference>
<dbReference type="SUPFAM" id="SSF47090">
    <property type="entry name" value="PGBD-like"/>
    <property type="match status" value="1"/>
</dbReference>
<evidence type="ECO:0000259" key="4">
    <source>
        <dbReference type="Pfam" id="PF06725"/>
    </source>
</evidence>
<feature type="domain" description="3D" evidence="4">
    <location>
        <begin position="146"/>
        <end position="204"/>
    </location>
</feature>
<dbReference type="Pfam" id="PF01471">
    <property type="entry name" value="PG_binding_1"/>
    <property type="match status" value="1"/>
</dbReference>
<dbReference type="InterPro" id="IPR036365">
    <property type="entry name" value="PGBD-like_sf"/>
</dbReference>
<gene>
    <name evidence="5" type="ORF">DDZ44_10385</name>
</gene>
<dbReference type="InterPro" id="IPR036908">
    <property type="entry name" value="RlpA-like_sf"/>
</dbReference>
<protein>
    <submittedName>
        <fullName evidence="5">Uncharacterized protein</fullName>
    </submittedName>
</protein>
<dbReference type="AlphaFoldDB" id="A0A354YYB4"/>
<dbReference type="InterPro" id="IPR036366">
    <property type="entry name" value="PGBDSf"/>
</dbReference>
<dbReference type="Pfam" id="PF06725">
    <property type="entry name" value="3D"/>
    <property type="match status" value="1"/>
</dbReference>
<dbReference type="PANTHER" id="PTHR39160">
    <property type="entry name" value="CELL WALL-BINDING PROTEIN YOCH"/>
    <property type="match status" value="1"/>
</dbReference>
<dbReference type="InterPro" id="IPR002477">
    <property type="entry name" value="Peptidoglycan-bd-like"/>
</dbReference>
<organism evidence="5 6">
    <name type="scientific">Syntrophomonas wolfei</name>
    <dbReference type="NCBI Taxonomy" id="863"/>
    <lineage>
        <taxon>Bacteria</taxon>
        <taxon>Bacillati</taxon>
        <taxon>Bacillota</taxon>
        <taxon>Clostridia</taxon>
        <taxon>Eubacteriales</taxon>
        <taxon>Syntrophomonadaceae</taxon>
        <taxon>Syntrophomonas</taxon>
    </lineage>
</organism>
<evidence type="ECO:0000313" key="6">
    <source>
        <dbReference type="Proteomes" id="UP000263273"/>
    </source>
</evidence>
<feature type="chain" id="PRO_5017047693" evidence="2">
    <location>
        <begin position="28"/>
        <end position="204"/>
    </location>
</feature>
<proteinExistence type="predicted"/>
<name>A0A354YYB4_9FIRM</name>
<dbReference type="CDD" id="cd14667">
    <property type="entry name" value="3D_containing_proteins"/>
    <property type="match status" value="1"/>
</dbReference>
<evidence type="ECO:0000259" key="3">
    <source>
        <dbReference type="Pfam" id="PF01471"/>
    </source>
</evidence>
<feature type="signal peptide" evidence="2">
    <location>
        <begin position="1"/>
        <end position="27"/>
    </location>
</feature>
<dbReference type="EMBL" id="DNZF01000224">
    <property type="protein sequence ID" value="HBK54333.1"/>
    <property type="molecule type" value="Genomic_DNA"/>
</dbReference>
<comment type="caution">
    <text evidence="5">The sequence shown here is derived from an EMBL/GenBank/DDBJ whole genome shotgun (WGS) entry which is preliminary data.</text>
</comment>
<dbReference type="InterPro" id="IPR010611">
    <property type="entry name" value="3D_dom"/>
</dbReference>
<dbReference type="GO" id="GO:0019867">
    <property type="term" value="C:outer membrane"/>
    <property type="evidence" value="ECO:0007669"/>
    <property type="project" value="InterPro"/>
</dbReference>
<dbReference type="GO" id="GO:0009254">
    <property type="term" value="P:peptidoglycan turnover"/>
    <property type="evidence" value="ECO:0007669"/>
    <property type="project" value="InterPro"/>
</dbReference>
<dbReference type="Proteomes" id="UP000263273">
    <property type="component" value="Unassembled WGS sequence"/>
</dbReference>
<dbReference type="GO" id="GO:0004553">
    <property type="term" value="F:hydrolase activity, hydrolyzing O-glycosyl compounds"/>
    <property type="evidence" value="ECO:0007669"/>
    <property type="project" value="InterPro"/>
</dbReference>
<dbReference type="InterPro" id="IPR059180">
    <property type="entry name" value="3D_YorM"/>
</dbReference>
<dbReference type="STRING" id="378794.GCA_001570625_02733"/>
<dbReference type="RefSeq" id="WP_276619228.1">
    <property type="nucleotide sequence ID" value="NZ_DCDX01000074.1"/>
</dbReference>
<sequence length="204" mass="22014">MHLVKRVLIMAVILSGVLLLYSNDAMAAEPNLQWGSRGNAVVELQKTLNNQGFWCGAADGIFGAKTYNAVINFQKSKKLQVDGIVGPQSRQALGLSTATPSYTQVSRGGERTLSMVTTGYCPCAKCNYPYGGQPSYLGYPLARGIIAVDPHVIPMGTRLYVEGYGSGIAADQGNAIKGNRLDLFFDTHQEALKWGIRTVKVTIL</sequence>
<dbReference type="SUPFAM" id="SSF50685">
    <property type="entry name" value="Barwin-like endoglucanases"/>
    <property type="match status" value="1"/>
</dbReference>
<keyword evidence="1 2" id="KW-0732">Signal</keyword>